<name>A0A8X6LMD0_TRICU</name>
<comment type="caution">
    <text evidence="1">The sequence shown here is derived from an EMBL/GenBank/DDBJ whole genome shotgun (WGS) entry which is preliminary data.</text>
</comment>
<accession>A0A8X6LMD0</accession>
<evidence type="ECO:0000313" key="1">
    <source>
        <dbReference type="EMBL" id="GFR15986.1"/>
    </source>
</evidence>
<gene>
    <name evidence="1" type="ORF">TNCT_504291</name>
</gene>
<dbReference type="Proteomes" id="UP000887116">
    <property type="component" value="Unassembled WGS sequence"/>
</dbReference>
<proteinExistence type="predicted"/>
<sequence>MFCGRELIASVVSVEVTMVTPVLAFNAPFHASVKRYLNAPLRWHQALNYDSREATTATNLGLYDPSITF</sequence>
<organism evidence="1 2">
    <name type="scientific">Trichonephila clavata</name>
    <name type="common">Joro spider</name>
    <name type="synonym">Nephila clavata</name>
    <dbReference type="NCBI Taxonomy" id="2740835"/>
    <lineage>
        <taxon>Eukaryota</taxon>
        <taxon>Metazoa</taxon>
        <taxon>Ecdysozoa</taxon>
        <taxon>Arthropoda</taxon>
        <taxon>Chelicerata</taxon>
        <taxon>Arachnida</taxon>
        <taxon>Araneae</taxon>
        <taxon>Araneomorphae</taxon>
        <taxon>Entelegynae</taxon>
        <taxon>Araneoidea</taxon>
        <taxon>Nephilidae</taxon>
        <taxon>Trichonephila</taxon>
    </lineage>
</organism>
<evidence type="ECO:0000313" key="2">
    <source>
        <dbReference type="Proteomes" id="UP000887116"/>
    </source>
</evidence>
<keyword evidence="2" id="KW-1185">Reference proteome</keyword>
<dbReference type="EMBL" id="BMAO01027322">
    <property type="protein sequence ID" value="GFR15986.1"/>
    <property type="molecule type" value="Genomic_DNA"/>
</dbReference>
<reference evidence="1" key="1">
    <citation type="submission" date="2020-07" db="EMBL/GenBank/DDBJ databases">
        <title>Multicomponent nature underlies the extraordinary mechanical properties of spider dragline silk.</title>
        <authorList>
            <person name="Kono N."/>
            <person name="Nakamura H."/>
            <person name="Mori M."/>
            <person name="Yoshida Y."/>
            <person name="Ohtoshi R."/>
            <person name="Malay A.D."/>
            <person name="Moran D.A.P."/>
            <person name="Tomita M."/>
            <person name="Numata K."/>
            <person name="Arakawa K."/>
        </authorList>
    </citation>
    <scope>NUCLEOTIDE SEQUENCE</scope>
</reference>
<dbReference type="AlphaFoldDB" id="A0A8X6LMD0"/>
<protein>
    <submittedName>
        <fullName evidence="1">Uncharacterized protein</fullName>
    </submittedName>
</protein>